<protein>
    <submittedName>
        <fullName evidence="1">Uncharacterized protein</fullName>
    </submittedName>
</protein>
<evidence type="ECO:0000313" key="1">
    <source>
        <dbReference type="EMBL" id="KAH3716479.1"/>
    </source>
</evidence>
<sequence length="57" mass="5805">MAALATPKNPDAYVLLPSDAPAKKAPANKMAASATAKIPDVYVLLPFAAPAKKAQAN</sequence>
<comment type="caution">
    <text evidence="1">The sequence shown here is derived from an EMBL/GenBank/DDBJ whole genome shotgun (WGS) entry which is preliminary data.</text>
</comment>
<accession>A0A9D4HGC8</accession>
<keyword evidence="2" id="KW-1185">Reference proteome</keyword>
<reference evidence="1" key="2">
    <citation type="submission" date="2020-11" db="EMBL/GenBank/DDBJ databases">
        <authorList>
            <person name="McCartney M.A."/>
            <person name="Auch B."/>
            <person name="Kono T."/>
            <person name="Mallez S."/>
            <person name="Becker A."/>
            <person name="Gohl D.M."/>
            <person name="Silverstein K.A.T."/>
            <person name="Koren S."/>
            <person name="Bechman K.B."/>
            <person name="Herman A."/>
            <person name="Abrahante J.E."/>
            <person name="Garbe J."/>
        </authorList>
    </citation>
    <scope>NUCLEOTIDE SEQUENCE</scope>
    <source>
        <strain evidence="1">Duluth1</strain>
        <tissue evidence="1">Whole animal</tissue>
    </source>
</reference>
<dbReference type="Proteomes" id="UP000828390">
    <property type="component" value="Unassembled WGS sequence"/>
</dbReference>
<dbReference type="AlphaFoldDB" id="A0A9D4HGC8"/>
<dbReference type="EMBL" id="JAIWYP010000013">
    <property type="protein sequence ID" value="KAH3716479.1"/>
    <property type="molecule type" value="Genomic_DNA"/>
</dbReference>
<evidence type="ECO:0000313" key="2">
    <source>
        <dbReference type="Proteomes" id="UP000828390"/>
    </source>
</evidence>
<gene>
    <name evidence="1" type="ORF">DPMN_059202</name>
</gene>
<organism evidence="1 2">
    <name type="scientific">Dreissena polymorpha</name>
    <name type="common">Zebra mussel</name>
    <name type="synonym">Mytilus polymorpha</name>
    <dbReference type="NCBI Taxonomy" id="45954"/>
    <lineage>
        <taxon>Eukaryota</taxon>
        <taxon>Metazoa</taxon>
        <taxon>Spiralia</taxon>
        <taxon>Lophotrochozoa</taxon>
        <taxon>Mollusca</taxon>
        <taxon>Bivalvia</taxon>
        <taxon>Autobranchia</taxon>
        <taxon>Heteroconchia</taxon>
        <taxon>Euheterodonta</taxon>
        <taxon>Imparidentia</taxon>
        <taxon>Neoheterodontei</taxon>
        <taxon>Myida</taxon>
        <taxon>Dreissenoidea</taxon>
        <taxon>Dreissenidae</taxon>
        <taxon>Dreissena</taxon>
    </lineage>
</organism>
<name>A0A9D4HGC8_DREPO</name>
<reference evidence="1" key="1">
    <citation type="journal article" date="2019" name="bioRxiv">
        <title>The Genome of the Zebra Mussel, Dreissena polymorpha: A Resource for Invasive Species Research.</title>
        <authorList>
            <person name="McCartney M.A."/>
            <person name="Auch B."/>
            <person name="Kono T."/>
            <person name="Mallez S."/>
            <person name="Zhang Y."/>
            <person name="Obille A."/>
            <person name="Becker A."/>
            <person name="Abrahante J.E."/>
            <person name="Garbe J."/>
            <person name="Badalamenti J.P."/>
            <person name="Herman A."/>
            <person name="Mangelson H."/>
            <person name="Liachko I."/>
            <person name="Sullivan S."/>
            <person name="Sone E.D."/>
            <person name="Koren S."/>
            <person name="Silverstein K.A.T."/>
            <person name="Beckman K.B."/>
            <person name="Gohl D.M."/>
        </authorList>
    </citation>
    <scope>NUCLEOTIDE SEQUENCE</scope>
    <source>
        <strain evidence="1">Duluth1</strain>
        <tissue evidence="1">Whole animal</tissue>
    </source>
</reference>
<proteinExistence type="predicted"/>